<proteinExistence type="predicted"/>
<feature type="compositionally biased region" description="Basic residues" evidence="1">
    <location>
        <begin position="1"/>
        <end position="22"/>
    </location>
</feature>
<gene>
    <name evidence="2" type="ORF">KIPB_012748</name>
</gene>
<dbReference type="EMBL" id="BDIP01005751">
    <property type="protein sequence ID" value="GCA63978.1"/>
    <property type="molecule type" value="Genomic_DNA"/>
</dbReference>
<reference evidence="2 3" key="1">
    <citation type="journal article" date="2018" name="PLoS ONE">
        <title>The draft genome of Kipferlia bialata reveals reductive genome evolution in fornicate parasites.</title>
        <authorList>
            <person name="Tanifuji G."/>
            <person name="Takabayashi S."/>
            <person name="Kume K."/>
            <person name="Takagi M."/>
            <person name="Nakayama T."/>
            <person name="Kamikawa R."/>
            <person name="Inagaki Y."/>
            <person name="Hashimoto T."/>
        </authorList>
    </citation>
    <scope>NUCLEOTIDE SEQUENCE [LARGE SCALE GENOMIC DNA]</scope>
    <source>
        <strain evidence="2">NY0173</strain>
    </source>
</reference>
<protein>
    <submittedName>
        <fullName evidence="2">Uncharacterized protein</fullName>
    </submittedName>
</protein>
<sequence>NKPPLSKRRSSTVGTRRAHRFKRELPRTPTTGGGGGSEGPSTPVSPKADATNPMSRHPSDESVVGEEDTLLSNPLLDTMLRKERALALLLKNMGA</sequence>
<accession>A0A391NXZ9</accession>
<organism evidence="2 3">
    <name type="scientific">Kipferlia bialata</name>
    <dbReference type="NCBI Taxonomy" id="797122"/>
    <lineage>
        <taxon>Eukaryota</taxon>
        <taxon>Metamonada</taxon>
        <taxon>Carpediemonas-like organisms</taxon>
        <taxon>Kipferlia</taxon>
    </lineage>
</organism>
<comment type="caution">
    <text evidence="2">The sequence shown here is derived from an EMBL/GenBank/DDBJ whole genome shotgun (WGS) entry which is preliminary data.</text>
</comment>
<evidence type="ECO:0000313" key="3">
    <source>
        <dbReference type="Proteomes" id="UP000265618"/>
    </source>
</evidence>
<feature type="region of interest" description="Disordered" evidence="1">
    <location>
        <begin position="1"/>
        <end position="69"/>
    </location>
</feature>
<feature type="non-terminal residue" evidence="2">
    <location>
        <position position="1"/>
    </location>
</feature>
<name>A0A391NXZ9_9EUKA</name>
<evidence type="ECO:0000256" key="1">
    <source>
        <dbReference type="SAM" id="MobiDB-lite"/>
    </source>
</evidence>
<dbReference type="Proteomes" id="UP000265618">
    <property type="component" value="Unassembled WGS sequence"/>
</dbReference>
<keyword evidence="3" id="KW-1185">Reference proteome</keyword>
<dbReference type="AlphaFoldDB" id="A0A391NXZ9"/>
<evidence type="ECO:0000313" key="2">
    <source>
        <dbReference type="EMBL" id="GCA63978.1"/>
    </source>
</evidence>